<proteinExistence type="predicted"/>
<protein>
    <submittedName>
        <fullName evidence="4">RanBP2-type domain-containing protein</fullName>
    </submittedName>
</protein>
<reference evidence="4" key="1">
    <citation type="submission" date="2016-06" db="UniProtKB">
        <authorList>
            <consortium name="WormBaseParasite"/>
        </authorList>
    </citation>
    <scope>IDENTIFICATION</scope>
</reference>
<name>A0A183ACK2_9TREM</name>
<dbReference type="WBParaSite" id="ECPE_0000469901-mRNA-1">
    <property type="protein sequence ID" value="ECPE_0000469901-mRNA-1"/>
    <property type="gene ID" value="ECPE_0000469901"/>
</dbReference>
<organism evidence="4">
    <name type="scientific">Echinostoma caproni</name>
    <dbReference type="NCBI Taxonomy" id="27848"/>
    <lineage>
        <taxon>Eukaryota</taxon>
        <taxon>Metazoa</taxon>
        <taxon>Spiralia</taxon>
        <taxon>Lophotrochozoa</taxon>
        <taxon>Platyhelminthes</taxon>
        <taxon>Trematoda</taxon>
        <taxon>Digenea</taxon>
        <taxon>Plagiorchiida</taxon>
        <taxon>Echinostomata</taxon>
        <taxon>Echinostomatoidea</taxon>
        <taxon>Echinostomatidae</taxon>
        <taxon>Echinostoma</taxon>
    </lineage>
</organism>
<dbReference type="Proteomes" id="UP000272942">
    <property type="component" value="Unassembled WGS sequence"/>
</dbReference>
<dbReference type="OrthoDB" id="10033309at2759"/>
<dbReference type="EMBL" id="UZAN01041547">
    <property type="protein sequence ID" value="VDP73375.1"/>
    <property type="molecule type" value="Genomic_DNA"/>
</dbReference>
<keyword evidence="3" id="KW-1185">Reference proteome</keyword>
<sequence>MPSPRAQSVEKLDGVTLPYGSEKVVSVKKRSKQGTGKTQPLTINTSDARMFSTSEGDLTMRKLIRRERKRYSGVYEDPKTHRMSLYNSHKKSQDSRKSHVLSSVLFEPNSNRRRVISCLELNAPEPIELESVPIERMRNGDTTNGPVSVPVFTEGRLNQGTFVFPRDSTRLKTPREREVFVSVRNDDADSHGIRYSGIFQPDLQRHRSSSRHLRKSRSSNIYQPTTTPMWSPFVPVAVNFCPNCMASTCQRCRNSISSPRKSFSQDLLAGTPYPYEPADYRGSQYMDMPQPPIPQYPPSYHHHHHYQQQQQQRQRMSSYYSGSRMSDIDRVYTMPSRTNLLNTSIEELSGYGYENDRTVD</sequence>
<evidence type="ECO:0000313" key="3">
    <source>
        <dbReference type="Proteomes" id="UP000272942"/>
    </source>
</evidence>
<dbReference type="AlphaFoldDB" id="A0A183ACK2"/>
<reference evidence="2 3" key="2">
    <citation type="submission" date="2018-11" db="EMBL/GenBank/DDBJ databases">
        <authorList>
            <consortium name="Pathogen Informatics"/>
        </authorList>
    </citation>
    <scope>NUCLEOTIDE SEQUENCE [LARGE SCALE GENOMIC DNA]</scope>
    <source>
        <strain evidence="2 3">Egypt</strain>
    </source>
</reference>
<feature type="compositionally biased region" description="Low complexity" evidence="1">
    <location>
        <begin position="307"/>
        <end position="319"/>
    </location>
</feature>
<evidence type="ECO:0000256" key="1">
    <source>
        <dbReference type="SAM" id="MobiDB-lite"/>
    </source>
</evidence>
<accession>A0A183ACK2</accession>
<evidence type="ECO:0000313" key="2">
    <source>
        <dbReference type="EMBL" id="VDP73375.1"/>
    </source>
</evidence>
<gene>
    <name evidence="2" type="ORF">ECPE_LOCUS4687</name>
</gene>
<feature type="region of interest" description="Disordered" evidence="1">
    <location>
        <begin position="300"/>
        <end position="319"/>
    </location>
</feature>
<evidence type="ECO:0000313" key="4">
    <source>
        <dbReference type="WBParaSite" id="ECPE_0000469901-mRNA-1"/>
    </source>
</evidence>